<name>A0ABT6MEN5_9NOCA</name>
<comment type="caution">
    <text evidence="2">The sequence shown here is derived from an EMBL/GenBank/DDBJ whole genome shotgun (WGS) entry which is preliminary data.</text>
</comment>
<feature type="region of interest" description="Disordered" evidence="1">
    <location>
        <begin position="18"/>
        <end position="63"/>
    </location>
</feature>
<dbReference type="EMBL" id="JARXVC010000011">
    <property type="protein sequence ID" value="MDH6282782.1"/>
    <property type="molecule type" value="Genomic_DNA"/>
</dbReference>
<evidence type="ECO:0000313" key="2">
    <source>
        <dbReference type="EMBL" id="MDH6282782.1"/>
    </source>
</evidence>
<reference evidence="2 3" key="1">
    <citation type="submission" date="2023-04" db="EMBL/GenBank/DDBJ databases">
        <title>Forest soil microbial communities from Buena Vista Peninsula, Colon Province, Panama.</title>
        <authorList>
            <person name="Bouskill N."/>
        </authorList>
    </citation>
    <scope>NUCLEOTIDE SEQUENCE [LARGE SCALE GENOMIC DNA]</scope>
    <source>
        <strain evidence="2 3">CFH S0262</strain>
    </source>
</reference>
<accession>A0ABT6MEN5</accession>
<proteinExistence type="predicted"/>
<organism evidence="2 3">
    <name type="scientific">Prescottella agglutinans</name>
    <dbReference type="NCBI Taxonomy" id="1644129"/>
    <lineage>
        <taxon>Bacteria</taxon>
        <taxon>Bacillati</taxon>
        <taxon>Actinomycetota</taxon>
        <taxon>Actinomycetes</taxon>
        <taxon>Mycobacteriales</taxon>
        <taxon>Nocardiaceae</taxon>
        <taxon>Prescottella</taxon>
    </lineage>
</organism>
<sequence length="220" mass="24011">MEDQEQDGREVLTEINFRAGIPDGHPLANPDAPEPVQSVMQPELPPRTIGTGTLPPRPADGHEPEALATLRANITEALAAKRQADNDPERAFFREGLRILRIPESNGRPAVAIPIAGQADRLADALWDQGYRRHPELEIKRFVTDVKLAEHDEGSWVDRNPDGTWPHLNPGDLFDPADVTVVPTANGWQAIHTPTGTTETAGTKLAAWKKLTARLEGGEG</sequence>
<dbReference type="Proteomes" id="UP001160334">
    <property type="component" value="Unassembled WGS sequence"/>
</dbReference>
<gene>
    <name evidence="2" type="ORF">M2280_004019</name>
</gene>
<evidence type="ECO:0000313" key="3">
    <source>
        <dbReference type="Proteomes" id="UP001160334"/>
    </source>
</evidence>
<protein>
    <submittedName>
        <fullName evidence="2">Uncharacterized protein</fullName>
    </submittedName>
</protein>
<dbReference type="RefSeq" id="WP_280762080.1">
    <property type="nucleotide sequence ID" value="NZ_JARXVC010000011.1"/>
</dbReference>
<evidence type="ECO:0000256" key="1">
    <source>
        <dbReference type="SAM" id="MobiDB-lite"/>
    </source>
</evidence>
<keyword evidence="3" id="KW-1185">Reference proteome</keyword>